<name>A0A2I0JSA1_PUNGR</name>
<evidence type="ECO:0000256" key="1">
    <source>
        <dbReference type="SAM" id="MobiDB-lite"/>
    </source>
</evidence>
<accession>A0A2I0JSA1</accession>
<reference evidence="2 3" key="1">
    <citation type="submission" date="2017-11" db="EMBL/GenBank/DDBJ databases">
        <title>De-novo sequencing of pomegranate (Punica granatum L.) genome.</title>
        <authorList>
            <person name="Akparov Z."/>
            <person name="Amiraslanov A."/>
            <person name="Hajiyeva S."/>
            <person name="Abbasov M."/>
            <person name="Kaur K."/>
            <person name="Hamwieh A."/>
            <person name="Solovyev V."/>
            <person name="Salamov A."/>
            <person name="Braich B."/>
            <person name="Kosarev P."/>
            <person name="Mahmoud A."/>
            <person name="Hajiyev E."/>
            <person name="Babayeva S."/>
            <person name="Izzatullayeva V."/>
            <person name="Mammadov A."/>
            <person name="Mammadov A."/>
            <person name="Sharifova S."/>
            <person name="Ojaghi J."/>
            <person name="Eynullazada K."/>
            <person name="Bayramov B."/>
            <person name="Abdulazimova A."/>
            <person name="Shahmuradov I."/>
        </authorList>
    </citation>
    <scope>NUCLEOTIDE SEQUENCE [LARGE SCALE GENOMIC DNA]</scope>
    <source>
        <strain evidence="3">cv. AG2017</strain>
        <tissue evidence="2">Leaf</tissue>
    </source>
</reference>
<feature type="region of interest" description="Disordered" evidence="1">
    <location>
        <begin position="1"/>
        <end position="21"/>
    </location>
</feature>
<proteinExistence type="predicted"/>
<dbReference type="EMBL" id="PGOL01001318">
    <property type="protein sequence ID" value="PKI59184.1"/>
    <property type="molecule type" value="Genomic_DNA"/>
</dbReference>
<keyword evidence="3" id="KW-1185">Reference proteome</keyword>
<gene>
    <name evidence="2" type="ORF">CRG98_020449</name>
</gene>
<protein>
    <submittedName>
        <fullName evidence="2">Uncharacterized protein</fullName>
    </submittedName>
</protein>
<feature type="compositionally biased region" description="Basic and acidic residues" evidence="1">
    <location>
        <begin position="1"/>
        <end position="13"/>
    </location>
</feature>
<sequence length="182" mass="20813">MNNNRLKDDEQKFGRSTHNKQRLVEQKADTSLMELLQEQHTEVCNKLGIGLQEYDLEKARLNELLDAEVKDQAIQVSTQELEDMMALTQHGQKAVPEETNQAIEEFGDWSVENATDGELGPVLSCFLTELKEISIRRSDYRRSEIMLQAKKKNSIRALGNLSELEIEDLGRVDSRVRVSEIP</sequence>
<comment type="caution">
    <text evidence="2">The sequence shown here is derived from an EMBL/GenBank/DDBJ whole genome shotgun (WGS) entry which is preliminary data.</text>
</comment>
<evidence type="ECO:0000313" key="3">
    <source>
        <dbReference type="Proteomes" id="UP000233551"/>
    </source>
</evidence>
<dbReference type="Proteomes" id="UP000233551">
    <property type="component" value="Unassembled WGS sequence"/>
</dbReference>
<dbReference type="AlphaFoldDB" id="A0A2I0JSA1"/>
<organism evidence="2 3">
    <name type="scientific">Punica granatum</name>
    <name type="common">Pomegranate</name>
    <dbReference type="NCBI Taxonomy" id="22663"/>
    <lineage>
        <taxon>Eukaryota</taxon>
        <taxon>Viridiplantae</taxon>
        <taxon>Streptophyta</taxon>
        <taxon>Embryophyta</taxon>
        <taxon>Tracheophyta</taxon>
        <taxon>Spermatophyta</taxon>
        <taxon>Magnoliopsida</taxon>
        <taxon>eudicotyledons</taxon>
        <taxon>Gunneridae</taxon>
        <taxon>Pentapetalae</taxon>
        <taxon>rosids</taxon>
        <taxon>malvids</taxon>
        <taxon>Myrtales</taxon>
        <taxon>Lythraceae</taxon>
        <taxon>Punica</taxon>
    </lineage>
</organism>
<evidence type="ECO:0000313" key="2">
    <source>
        <dbReference type="EMBL" id="PKI59184.1"/>
    </source>
</evidence>